<dbReference type="InterPro" id="IPR050457">
    <property type="entry name" value="ZnFinger_BTB_dom_contain"/>
</dbReference>
<accession>A0A671RTA0</accession>
<dbReference type="PROSITE" id="PS50097">
    <property type="entry name" value="BTB"/>
    <property type="match status" value="1"/>
</dbReference>
<sequence length="88" mass="9920">GERSEIMLLTQRNIQDLIEFDVPEFSNTVLNQLNELRLQGKLCDIIVHIQGQPFRAHKAVLAASSPYFRDHSSLGTMSGLKHKGLLFS</sequence>
<dbReference type="PANTHER" id="PTHR46105">
    <property type="entry name" value="AGAP004733-PA"/>
    <property type="match status" value="1"/>
</dbReference>
<dbReference type="PANTHER" id="PTHR46105:SF26">
    <property type="entry name" value="ZINC FINGER AND BTB DOMAIN CONTAINING 34"/>
    <property type="match status" value="1"/>
</dbReference>
<reference evidence="2" key="2">
    <citation type="submission" date="2025-09" db="UniProtKB">
        <authorList>
            <consortium name="Ensembl"/>
        </authorList>
    </citation>
    <scope>IDENTIFICATION</scope>
</reference>
<dbReference type="Gene3D" id="3.30.710.10">
    <property type="entry name" value="Potassium Channel Kv1.1, Chain A"/>
    <property type="match status" value="1"/>
</dbReference>
<dbReference type="GO" id="GO:0000981">
    <property type="term" value="F:DNA-binding transcription factor activity, RNA polymerase II-specific"/>
    <property type="evidence" value="ECO:0007669"/>
    <property type="project" value="TreeGrafter"/>
</dbReference>
<evidence type="ECO:0000313" key="2">
    <source>
        <dbReference type="Ensembl" id="ENSSANP00000086762.1"/>
    </source>
</evidence>
<keyword evidence="3" id="KW-1185">Reference proteome</keyword>
<protein>
    <recommendedName>
        <fullName evidence="1">BTB domain-containing protein</fullName>
    </recommendedName>
</protein>
<name>A0A671RTA0_9TELE</name>
<reference evidence="2" key="1">
    <citation type="submission" date="2025-08" db="UniProtKB">
        <authorList>
            <consortium name="Ensembl"/>
        </authorList>
    </citation>
    <scope>IDENTIFICATION</scope>
</reference>
<evidence type="ECO:0000313" key="3">
    <source>
        <dbReference type="Proteomes" id="UP000472260"/>
    </source>
</evidence>
<proteinExistence type="predicted"/>
<dbReference type="SUPFAM" id="SSF54695">
    <property type="entry name" value="POZ domain"/>
    <property type="match status" value="1"/>
</dbReference>
<dbReference type="Ensembl" id="ENSSANT00000092203.1">
    <property type="protein sequence ID" value="ENSSANP00000086762.1"/>
    <property type="gene ID" value="ENSSANG00000042985.1"/>
</dbReference>
<dbReference type="InterPro" id="IPR000210">
    <property type="entry name" value="BTB/POZ_dom"/>
</dbReference>
<dbReference type="InterPro" id="IPR011333">
    <property type="entry name" value="SKP1/BTB/POZ_sf"/>
</dbReference>
<dbReference type="GO" id="GO:0000978">
    <property type="term" value="F:RNA polymerase II cis-regulatory region sequence-specific DNA binding"/>
    <property type="evidence" value="ECO:0007669"/>
    <property type="project" value="TreeGrafter"/>
</dbReference>
<evidence type="ECO:0000259" key="1">
    <source>
        <dbReference type="PROSITE" id="PS50097"/>
    </source>
</evidence>
<dbReference type="Pfam" id="PF00651">
    <property type="entry name" value="BTB"/>
    <property type="match status" value="1"/>
</dbReference>
<dbReference type="AlphaFoldDB" id="A0A671RTA0"/>
<feature type="domain" description="BTB" evidence="1">
    <location>
        <begin position="43"/>
        <end position="69"/>
    </location>
</feature>
<organism evidence="2 3">
    <name type="scientific">Sinocyclocheilus anshuiensis</name>
    <dbReference type="NCBI Taxonomy" id="1608454"/>
    <lineage>
        <taxon>Eukaryota</taxon>
        <taxon>Metazoa</taxon>
        <taxon>Chordata</taxon>
        <taxon>Craniata</taxon>
        <taxon>Vertebrata</taxon>
        <taxon>Euteleostomi</taxon>
        <taxon>Actinopterygii</taxon>
        <taxon>Neopterygii</taxon>
        <taxon>Teleostei</taxon>
        <taxon>Ostariophysi</taxon>
        <taxon>Cypriniformes</taxon>
        <taxon>Cyprinidae</taxon>
        <taxon>Cyprininae</taxon>
        <taxon>Sinocyclocheilus</taxon>
    </lineage>
</organism>
<dbReference type="Proteomes" id="UP000472260">
    <property type="component" value="Unassembled WGS sequence"/>
</dbReference>